<keyword evidence="7" id="KW-1185">Reference proteome</keyword>
<evidence type="ECO:0000256" key="1">
    <source>
        <dbReference type="ARBA" id="ARBA00022786"/>
    </source>
</evidence>
<evidence type="ECO:0000259" key="4">
    <source>
        <dbReference type="Pfam" id="PF04780"/>
    </source>
</evidence>
<feature type="region of interest" description="Disordered" evidence="3">
    <location>
        <begin position="1"/>
        <end position="28"/>
    </location>
</feature>
<evidence type="ECO:0000313" key="6">
    <source>
        <dbReference type="EMBL" id="CAK7338601.1"/>
    </source>
</evidence>
<proteinExistence type="predicted"/>
<dbReference type="InterPro" id="IPR006865">
    <property type="entry name" value="DUF629"/>
</dbReference>
<feature type="compositionally biased region" description="Basic residues" evidence="3">
    <location>
        <begin position="840"/>
        <end position="851"/>
    </location>
</feature>
<feature type="region of interest" description="Disordered" evidence="3">
    <location>
        <begin position="828"/>
        <end position="897"/>
    </location>
</feature>
<evidence type="ECO:0000259" key="5">
    <source>
        <dbReference type="Pfam" id="PF04781"/>
    </source>
</evidence>
<evidence type="ECO:0000256" key="3">
    <source>
        <dbReference type="SAM" id="MobiDB-lite"/>
    </source>
</evidence>
<dbReference type="InterPro" id="IPR052398">
    <property type="entry name" value="Ubiquitin_hydrolase_53/54"/>
</dbReference>
<dbReference type="PANTHER" id="PTHR22975">
    <property type="entry name" value="UBIQUITIN SPECIFIC PROTEINASE"/>
    <property type="match status" value="1"/>
</dbReference>
<feature type="compositionally biased region" description="Basic and acidic residues" evidence="3">
    <location>
        <begin position="886"/>
        <end position="897"/>
    </location>
</feature>
<sequence length="897" mass="103466">MGKTKKPASASAPPPPPSPSQSTSSSKIIKSACEQAIKDANSNPQKSLKKIKDLLSKHPNSAALHHTQSFLHFKRYSQTSDSSSALKLKYLKNATDSAKQALSLFPNSITLNYLYSEILIKLAKDSNEYQNIIVQCREAIKANPSATLGPGEDIVTSHLENRGKIQESRIQGVKELLLDIIEKAKVESLMSGKNVTEKMKESASLRILQSKKVRVWEDELFRKNQNLEREVIESKIELVRKWEQMLRTGVVLDNNKKIIAKIIADLSKKTKVLKCWKEMSSEERRGLLEVSIDEIANYYIKHDHYAAEIFLEAIDFARKTNKWKRLLCYVCEEMFLEWKELCSHVFLKHLRGLSEQQLELVLYGFEDRYVEEIENGVWKPVDVDNMVKELSRFNYCKNDVYQEKCKFYSDQKKWVFCDDAERQELLKKIHQLLKLFLKNQCLAPFIVSWMWDYTIEELEESLVVGFKGLVPILEQTPMPLCICFLWFEQLEVVFNFLEELFNDCGLEGNSSDDGRGSKEEFCDDRPIHFNSDTSCLILDKRFIRWDLDSGKHRNIVGDEGTAVISVIEDPGKDTEYDADSFVHWLFSGDEIQALLYSWRYLRNCDKEHAMAVFQFVETEFRQLKNLCERKSRLLEYQEALTAVKNICLEERKRTEEISEYKEQTFASLLLARQNELFDVQSDIIGNEHACILNVLRFAQDVGRKKFGLEETLINTYAQFPDLVYHEDKEKQDIMVDVCVEEAIKMEKQNIAREFCESDVLIMKSIASIRRMELKFMLVSALDYQLILFHLVKSFIRAHLEDLADEKVVEKANAAEALLALADLAPEPSKNLTKGSDNSRTVRKKSKHKKRKDQGMAMDEKANAAAMLLEMADLAPEPSKNMTKGSGTEDLKQQEEEH</sequence>
<dbReference type="Pfam" id="PF04781">
    <property type="entry name" value="DUF627"/>
    <property type="match status" value="1"/>
</dbReference>
<name>A0AAV1RS51_9ROSI</name>
<dbReference type="Proteomes" id="UP001314170">
    <property type="component" value="Unassembled WGS sequence"/>
</dbReference>
<keyword evidence="1" id="KW-0833">Ubl conjugation pathway</keyword>
<dbReference type="InterPro" id="IPR006866">
    <property type="entry name" value="DUF627_N"/>
</dbReference>
<keyword evidence="2" id="KW-0378">Hydrolase</keyword>
<evidence type="ECO:0008006" key="8">
    <source>
        <dbReference type="Google" id="ProtNLM"/>
    </source>
</evidence>
<dbReference type="InterPro" id="IPR011990">
    <property type="entry name" value="TPR-like_helical_dom_sf"/>
</dbReference>
<dbReference type="AlphaFoldDB" id="A0AAV1RS51"/>
<comment type="caution">
    <text evidence="6">The sequence shown here is derived from an EMBL/GenBank/DDBJ whole genome shotgun (WGS) entry which is preliminary data.</text>
</comment>
<feature type="compositionally biased region" description="Polar residues" evidence="3">
    <location>
        <begin position="829"/>
        <end position="838"/>
    </location>
</feature>
<reference evidence="6 7" key="1">
    <citation type="submission" date="2024-01" db="EMBL/GenBank/DDBJ databases">
        <authorList>
            <person name="Waweru B."/>
        </authorList>
    </citation>
    <scope>NUCLEOTIDE SEQUENCE [LARGE SCALE GENOMIC DNA]</scope>
</reference>
<feature type="domain" description="DUF629" evidence="4">
    <location>
        <begin position="273"/>
        <end position="734"/>
    </location>
</feature>
<feature type="domain" description="DUF627" evidence="5">
    <location>
        <begin position="40"/>
        <end position="141"/>
    </location>
</feature>
<feature type="compositionally biased region" description="Low complexity" evidence="3">
    <location>
        <begin position="862"/>
        <end position="874"/>
    </location>
</feature>
<organism evidence="6 7">
    <name type="scientific">Dovyalis caffra</name>
    <dbReference type="NCBI Taxonomy" id="77055"/>
    <lineage>
        <taxon>Eukaryota</taxon>
        <taxon>Viridiplantae</taxon>
        <taxon>Streptophyta</taxon>
        <taxon>Embryophyta</taxon>
        <taxon>Tracheophyta</taxon>
        <taxon>Spermatophyta</taxon>
        <taxon>Magnoliopsida</taxon>
        <taxon>eudicotyledons</taxon>
        <taxon>Gunneridae</taxon>
        <taxon>Pentapetalae</taxon>
        <taxon>rosids</taxon>
        <taxon>fabids</taxon>
        <taxon>Malpighiales</taxon>
        <taxon>Salicaceae</taxon>
        <taxon>Flacourtieae</taxon>
        <taxon>Dovyalis</taxon>
    </lineage>
</organism>
<accession>A0AAV1RS51</accession>
<dbReference type="PANTHER" id="PTHR22975:SF9">
    <property type="entry name" value="ECHINUS SPLICE FORM 3"/>
    <property type="match status" value="1"/>
</dbReference>
<evidence type="ECO:0000313" key="7">
    <source>
        <dbReference type="Proteomes" id="UP001314170"/>
    </source>
</evidence>
<dbReference type="Pfam" id="PF04780">
    <property type="entry name" value="DUF629"/>
    <property type="match status" value="1"/>
</dbReference>
<evidence type="ECO:0000256" key="2">
    <source>
        <dbReference type="ARBA" id="ARBA00022801"/>
    </source>
</evidence>
<dbReference type="Gene3D" id="1.25.40.10">
    <property type="entry name" value="Tetratricopeptide repeat domain"/>
    <property type="match status" value="1"/>
</dbReference>
<dbReference type="EMBL" id="CAWUPB010001154">
    <property type="protein sequence ID" value="CAK7338601.1"/>
    <property type="molecule type" value="Genomic_DNA"/>
</dbReference>
<gene>
    <name evidence="6" type="ORF">DCAF_LOCUS13649</name>
</gene>
<protein>
    <recommendedName>
        <fullName evidence="8">C2H2-type domain-containing protein</fullName>
    </recommendedName>
</protein>
<dbReference type="GO" id="GO:0016787">
    <property type="term" value="F:hydrolase activity"/>
    <property type="evidence" value="ECO:0007669"/>
    <property type="project" value="UniProtKB-KW"/>
</dbReference>